<dbReference type="OrthoDB" id="2315469at2"/>
<dbReference type="InterPro" id="IPR020084">
    <property type="entry name" value="NUDIX_hydrolase_CS"/>
</dbReference>
<evidence type="ECO:0000259" key="3">
    <source>
        <dbReference type="PROSITE" id="PS51462"/>
    </source>
</evidence>
<evidence type="ECO:0000313" key="5">
    <source>
        <dbReference type="Proteomes" id="UP000051311"/>
    </source>
</evidence>
<dbReference type="PATRIC" id="fig|1423748.3.peg.978"/>
<proteinExistence type="inferred from homology"/>
<dbReference type="PANTHER" id="PTHR43736">
    <property type="entry name" value="ADP-RIBOSE PYROPHOSPHATASE"/>
    <property type="match status" value="1"/>
</dbReference>
<keyword evidence="2" id="KW-0378">Hydrolase</keyword>
<dbReference type="RefSeq" id="WP_025005522.1">
    <property type="nucleotide sequence ID" value="NZ_AZEL01000026.1"/>
</dbReference>
<dbReference type="GO" id="GO:0016787">
    <property type="term" value="F:hydrolase activity"/>
    <property type="evidence" value="ECO:0007669"/>
    <property type="project" value="UniProtKB-KW"/>
</dbReference>
<dbReference type="Pfam" id="PF00293">
    <property type="entry name" value="NUDIX"/>
    <property type="match status" value="1"/>
</dbReference>
<comment type="similarity">
    <text evidence="1">Belongs to the Nudix hydrolase family.</text>
</comment>
<evidence type="ECO:0000313" key="4">
    <source>
        <dbReference type="EMBL" id="KRL23207.1"/>
    </source>
</evidence>
<organism evidence="4 5">
    <name type="scientific">Lactobacillus gallinarum DSM 10532 = JCM 2011</name>
    <dbReference type="NCBI Taxonomy" id="1423748"/>
    <lineage>
        <taxon>Bacteria</taxon>
        <taxon>Bacillati</taxon>
        <taxon>Bacillota</taxon>
        <taxon>Bacilli</taxon>
        <taxon>Lactobacillales</taxon>
        <taxon>Lactobacillaceae</taxon>
        <taxon>Lactobacillus</taxon>
    </lineage>
</organism>
<reference evidence="4 5" key="1">
    <citation type="journal article" date="2015" name="Genome Announc.">
        <title>Expanding the biotechnology potential of lactobacilli through comparative genomics of 213 strains and associated genera.</title>
        <authorList>
            <person name="Sun Z."/>
            <person name="Harris H.M."/>
            <person name="McCann A."/>
            <person name="Guo C."/>
            <person name="Argimon S."/>
            <person name="Zhang W."/>
            <person name="Yang X."/>
            <person name="Jeffery I.B."/>
            <person name="Cooney J.C."/>
            <person name="Kagawa T.F."/>
            <person name="Liu W."/>
            <person name="Song Y."/>
            <person name="Salvetti E."/>
            <person name="Wrobel A."/>
            <person name="Rasinkangas P."/>
            <person name="Parkhill J."/>
            <person name="Rea M.C."/>
            <person name="O'Sullivan O."/>
            <person name="Ritari J."/>
            <person name="Douillard F.P."/>
            <person name="Paul Ross R."/>
            <person name="Yang R."/>
            <person name="Briner A.E."/>
            <person name="Felis G.E."/>
            <person name="de Vos W.M."/>
            <person name="Barrangou R."/>
            <person name="Klaenhammer T.R."/>
            <person name="Caufield P.W."/>
            <person name="Cui Y."/>
            <person name="Zhang H."/>
            <person name="O'Toole P.W."/>
        </authorList>
    </citation>
    <scope>NUCLEOTIDE SEQUENCE [LARGE SCALE GENOMIC DNA]</scope>
    <source>
        <strain evidence="4 5">DSM 10532</strain>
    </source>
</reference>
<sequence length="175" mass="20370">MKELNLQLKDTEWPLEYIDHDRKIVRAIVFDDQENYYFVRAKRDDDFGKATLIETSGGGVEAGEDLETALKRELKEELGAEVEIMHKIGIVSDYYNLIHRHNINNYYLCKVTSFGEKHLTKDEIEDFHLSTLRLSYRDAEKEYQKCAETKIGKLIADRELPVLRRAKVLLGGNYA</sequence>
<dbReference type="Gene3D" id="3.90.79.10">
    <property type="entry name" value="Nucleoside Triphosphate Pyrophosphohydrolase"/>
    <property type="match status" value="1"/>
</dbReference>
<name>A0A0R1NSC6_9LACO</name>
<dbReference type="EMBL" id="AZEL01000026">
    <property type="protein sequence ID" value="KRL23207.1"/>
    <property type="molecule type" value="Genomic_DNA"/>
</dbReference>
<accession>A0A0R1NSC6</accession>
<dbReference type="AlphaFoldDB" id="A0A0R1NSC6"/>
<dbReference type="PROSITE" id="PS51462">
    <property type="entry name" value="NUDIX"/>
    <property type="match status" value="1"/>
</dbReference>
<protein>
    <recommendedName>
        <fullName evidence="3">Nudix hydrolase domain-containing protein</fullName>
    </recommendedName>
</protein>
<feature type="domain" description="Nudix hydrolase" evidence="3">
    <location>
        <begin position="20"/>
        <end position="159"/>
    </location>
</feature>
<evidence type="ECO:0000256" key="1">
    <source>
        <dbReference type="ARBA" id="ARBA00005582"/>
    </source>
</evidence>
<gene>
    <name evidence="4" type="ORF">FC37_GL000933</name>
</gene>
<comment type="caution">
    <text evidence="4">The sequence shown here is derived from an EMBL/GenBank/DDBJ whole genome shotgun (WGS) entry which is preliminary data.</text>
</comment>
<dbReference type="eggNOG" id="COG0494">
    <property type="taxonomic scope" value="Bacteria"/>
</dbReference>
<dbReference type="PROSITE" id="PS00893">
    <property type="entry name" value="NUDIX_BOX"/>
    <property type="match status" value="1"/>
</dbReference>
<dbReference type="Proteomes" id="UP000051311">
    <property type="component" value="Unassembled WGS sequence"/>
</dbReference>
<dbReference type="SUPFAM" id="SSF55811">
    <property type="entry name" value="Nudix"/>
    <property type="match status" value="1"/>
</dbReference>
<dbReference type="STRING" id="1423748.FC37_GL000933"/>
<dbReference type="PANTHER" id="PTHR43736:SF1">
    <property type="entry name" value="DIHYDRONEOPTERIN TRIPHOSPHATE DIPHOSPHATASE"/>
    <property type="match status" value="1"/>
</dbReference>
<dbReference type="InterPro" id="IPR000086">
    <property type="entry name" value="NUDIX_hydrolase_dom"/>
</dbReference>
<evidence type="ECO:0000256" key="2">
    <source>
        <dbReference type="ARBA" id="ARBA00022801"/>
    </source>
</evidence>
<dbReference type="InterPro" id="IPR015797">
    <property type="entry name" value="NUDIX_hydrolase-like_dom_sf"/>
</dbReference>